<proteinExistence type="predicted"/>
<feature type="signal peptide" evidence="1">
    <location>
        <begin position="1"/>
        <end position="22"/>
    </location>
</feature>
<dbReference type="Proteomes" id="UP000176944">
    <property type="component" value="Chromosome"/>
</dbReference>
<evidence type="ECO:0000313" key="2">
    <source>
        <dbReference type="EMBL" id="AOY82934.1"/>
    </source>
</evidence>
<protein>
    <submittedName>
        <fullName evidence="2">Uncharacterized protein</fullName>
    </submittedName>
</protein>
<sequence>MLLALVIAIALTWMPSFTVASAQPIEYIPGLQFSIEPWGEFVESQSGAIYSPGHKVRVFYDSLRASSNNGSCPSFSPSTEVTGYVMSDNSGKITKFPLESLDPPAVDFVKVGHFTTPKCYQGSGVIEIWFTGTGSGCVDSDFAQNYTFPVICE</sequence>
<keyword evidence="1" id="KW-0732">Signal</keyword>
<dbReference type="EMBL" id="CP017708">
    <property type="protein sequence ID" value="AOY82934.1"/>
    <property type="molecule type" value="Genomic_DNA"/>
</dbReference>
<organism evidence="2 3">
    <name type="scientific">Moorena producens (strain JHB)</name>
    <dbReference type="NCBI Taxonomy" id="1454205"/>
    <lineage>
        <taxon>Bacteria</taxon>
        <taxon>Bacillati</taxon>
        <taxon>Cyanobacteriota</taxon>
        <taxon>Cyanophyceae</taxon>
        <taxon>Coleofasciculales</taxon>
        <taxon>Coleofasciculaceae</taxon>
        <taxon>Moorena</taxon>
    </lineage>
</organism>
<accession>A0A1D9G5Y1</accession>
<gene>
    <name evidence="2" type="ORF">BJP36_26495</name>
</gene>
<reference evidence="3" key="1">
    <citation type="submission" date="2016-10" db="EMBL/GenBank/DDBJ databases">
        <title>Comparative genomics uncovers the prolific and rare metabolic potential of the cyanobacterial genus Moorea.</title>
        <authorList>
            <person name="Leao T."/>
            <person name="Castelao G."/>
            <person name="Korobeynikov A."/>
            <person name="Monroe E.A."/>
            <person name="Podell S."/>
            <person name="Glukhov E."/>
            <person name="Allen E."/>
            <person name="Gerwick W.H."/>
            <person name="Gerwick L."/>
        </authorList>
    </citation>
    <scope>NUCLEOTIDE SEQUENCE [LARGE SCALE GENOMIC DNA]</scope>
    <source>
        <strain evidence="3">JHB</strain>
    </source>
</reference>
<evidence type="ECO:0000256" key="1">
    <source>
        <dbReference type="SAM" id="SignalP"/>
    </source>
</evidence>
<name>A0A1D9G5Y1_MOOP1</name>
<feature type="chain" id="PRO_5009441771" evidence="1">
    <location>
        <begin position="23"/>
        <end position="153"/>
    </location>
</feature>
<dbReference type="AlphaFoldDB" id="A0A1D9G5Y1"/>
<evidence type="ECO:0000313" key="3">
    <source>
        <dbReference type="Proteomes" id="UP000176944"/>
    </source>
</evidence>